<dbReference type="InterPro" id="IPR002201">
    <property type="entry name" value="Glyco_trans_9"/>
</dbReference>
<accession>A0A023D641</accession>
<keyword evidence="4" id="KW-1185">Reference proteome</keyword>
<reference evidence="3 4" key="2">
    <citation type="journal article" date="2014" name="FEMS Microbiol. Lett.">
        <title>Draft genomic DNA sequence of the facultatively methylotrophic bacterium Acidomonas methanolica type strain MB58.</title>
        <authorList>
            <person name="Higashiura N."/>
            <person name="Hadano H."/>
            <person name="Hirakawa H."/>
            <person name="Matsutani M."/>
            <person name="Takabe S."/>
            <person name="Matsushita K."/>
            <person name="Azuma Y."/>
        </authorList>
    </citation>
    <scope>NUCLEOTIDE SEQUENCE [LARGE SCALE GENOMIC DNA]</scope>
    <source>
        <strain evidence="3 4">MB58</strain>
    </source>
</reference>
<sequence length="307" mass="33470">MREILVIKLGALGDFVLAFAPFAALRAAFPHARLTLLTTAPFRDLATRSPWFDRVLIDERPAWHDLPALTALRRRLRGYDFVVDLQTSSRSSRYHLLAGRPDWSGIARGCTRPHDNPQRDAMHTIARQRDQLLRAGIAPVDRPDLTWLAEEGPRLDHPYAVLVPGAAPHRPAKRWPVERFAALAARLDAMGLHSVVVGSAADMASAATIRAAVPAALDLTGRTDLPALAGLMARASLAIGNDTGPMHLAAMMGAPSLTLFSGESDPRLTAPFGHRPGQVRILRVPDLATLDTTRVEALAREMLSRKN</sequence>
<evidence type="ECO:0000256" key="1">
    <source>
        <dbReference type="ARBA" id="ARBA00022676"/>
    </source>
</evidence>
<dbReference type="SUPFAM" id="SSF53756">
    <property type="entry name" value="UDP-Glycosyltransferase/glycogen phosphorylase"/>
    <property type="match status" value="1"/>
</dbReference>
<dbReference type="AlphaFoldDB" id="A0A023D641"/>
<dbReference type="GO" id="GO:0008713">
    <property type="term" value="F:ADP-heptose-lipopolysaccharide heptosyltransferase activity"/>
    <property type="evidence" value="ECO:0007669"/>
    <property type="project" value="TreeGrafter"/>
</dbReference>
<dbReference type="RefSeq" id="WP_042058741.1">
    <property type="nucleotide sequence ID" value="NZ_BAND01000051.1"/>
</dbReference>
<dbReference type="PANTHER" id="PTHR30160:SF1">
    <property type="entry name" value="LIPOPOLYSACCHARIDE 1,2-N-ACETYLGLUCOSAMINETRANSFERASE-RELATED"/>
    <property type="match status" value="1"/>
</dbReference>
<dbReference type="OrthoDB" id="9807356at2"/>
<evidence type="ECO:0000313" key="4">
    <source>
        <dbReference type="Proteomes" id="UP000019760"/>
    </source>
</evidence>
<name>A0A023D641_ACIMT</name>
<gene>
    <name evidence="3" type="ORF">Amme_051_001</name>
</gene>
<dbReference type="PANTHER" id="PTHR30160">
    <property type="entry name" value="TETRAACYLDISACCHARIDE 4'-KINASE-RELATED"/>
    <property type="match status" value="1"/>
</dbReference>
<keyword evidence="2 3" id="KW-0808">Transferase</keyword>
<proteinExistence type="predicted"/>
<dbReference type="Pfam" id="PF01075">
    <property type="entry name" value="Glyco_transf_9"/>
    <property type="match status" value="1"/>
</dbReference>
<dbReference type="GO" id="GO:0005829">
    <property type="term" value="C:cytosol"/>
    <property type="evidence" value="ECO:0007669"/>
    <property type="project" value="TreeGrafter"/>
</dbReference>
<evidence type="ECO:0000256" key="2">
    <source>
        <dbReference type="ARBA" id="ARBA00022679"/>
    </source>
</evidence>
<comment type="caution">
    <text evidence="3">The sequence shown here is derived from an EMBL/GenBank/DDBJ whole genome shotgun (WGS) entry which is preliminary data.</text>
</comment>
<reference evidence="4" key="1">
    <citation type="journal article" date="2014" name="FEMS Microbiol. Lett.">
        <title>Draft Genomic DNA Sequence of the Facultatively Methylotrophic Bacterium Acidomonas methanolica type strain MB58.</title>
        <authorList>
            <person name="Higashiura N."/>
            <person name="Hadano H."/>
            <person name="Hirakawa H."/>
            <person name="Matsutani M."/>
            <person name="Takabe S."/>
            <person name="Matsushita K."/>
            <person name="Azuma Y."/>
        </authorList>
    </citation>
    <scope>NUCLEOTIDE SEQUENCE [LARGE SCALE GENOMIC DNA]</scope>
    <source>
        <strain evidence="4">MB58</strain>
    </source>
</reference>
<protein>
    <submittedName>
        <fullName evidence="3">Lipopolysaccharide heptosyl transferase/glycosyl transferase</fullName>
    </submittedName>
</protein>
<organism evidence="3 4">
    <name type="scientific">Acidomonas methanolica NBRC 104435</name>
    <dbReference type="NCBI Taxonomy" id="1231351"/>
    <lineage>
        <taxon>Bacteria</taxon>
        <taxon>Pseudomonadati</taxon>
        <taxon>Pseudomonadota</taxon>
        <taxon>Alphaproteobacteria</taxon>
        <taxon>Acetobacterales</taxon>
        <taxon>Acetobacteraceae</taxon>
        <taxon>Acidomonas</taxon>
    </lineage>
</organism>
<dbReference type="GO" id="GO:0009244">
    <property type="term" value="P:lipopolysaccharide core region biosynthetic process"/>
    <property type="evidence" value="ECO:0007669"/>
    <property type="project" value="TreeGrafter"/>
</dbReference>
<dbReference type="Gene3D" id="3.40.50.2000">
    <property type="entry name" value="Glycogen Phosphorylase B"/>
    <property type="match status" value="2"/>
</dbReference>
<dbReference type="InterPro" id="IPR051199">
    <property type="entry name" value="LPS_LOS_Heptosyltrfase"/>
</dbReference>
<keyword evidence="1" id="KW-0328">Glycosyltransferase</keyword>
<dbReference type="CDD" id="cd03789">
    <property type="entry name" value="GT9_LPS_heptosyltransferase"/>
    <property type="match status" value="1"/>
</dbReference>
<dbReference type="Proteomes" id="UP000019760">
    <property type="component" value="Unassembled WGS sequence"/>
</dbReference>
<dbReference type="EMBL" id="BAND01000051">
    <property type="protein sequence ID" value="GAJ29185.1"/>
    <property type="molecule type" value="Genomic_DNA"/>
</dbReference>
<evidence type="ECO:0000313" key="3">
    <source>
        <dbReference type="EMBL" id="GAJ29185.1"/>
    </source>
</evidence>